<keyword evidence="2" id="KW-1185">Reference proteome</keyword>
<dbReference type="Proteomes" id="UP000092616">
    <property type="component" value="Unassembled WGS sequence"/>
</dbReference>
<proteinExistence type="predicted"/>
<evidence type="ECO:0008006" key="3">
    <source>
        <dbReference type="Google" id="ProtNLM"/>
    </source>
</evidence>
<name>A0A1B8QC20_9GAMM</name>
<comment type="caution">
    <text evidence="1">The sequence shown here is derived from an EMBL/GenBank/DDBJ whole genome shotgun (WGS) entry which is preliminary data.</text>
</comment>
<organism evidence="1 2">
    <name type="scientific">Faucicola atlantae</name>
    <dbReference type="NCBI Taxonomy" id="34059"/>
    <lineage>
        <taxon>Bacteria</taxon>
        <taxon>Pseudomonadati</taxon>
        <taxon>Pseudomonadota</taxon>
        <taxon>Gammaproteobacteria</taxon>
        <taxon>Moraxellales</taxon>
        <taxon>Moraxellaceae</taxon>
        <taxon>Faucicola</taxon>
    </lineage>
</organism>
<dbReference type="AlphaFoldDB" id="A0A1B8QC20"/>
<evidence type="ECO:0000313" key="2">
    <source>
        <dbReference type="Proteomes" id="UP000092616"/>
    </source>
</evidence>
<gene>
    <name evidence="1" type="ORF">A9306_09725</name>
</gene>
<reference evidence="1 2" key="1">
    <citation type="submission" date="2016-06" db="EMBL/GenBank/DDBJ databases">
        <title>Draft genome of Moraxella atlantae CCUG 59586.</title>
        <authorList>
            <person name="Salva-Serra F."/>
            <person name="Engstrom-Jakobsson H."/>
            <person name="Thorell K."/>
            <person name="Gonzales-Siles L."/>
            <person name="Karlsson R."/>
            <person name="Boulund F."/>
            <person name="Engstrand L."/>
            <person name="Kristiansson E."/>
            <person name="Moore E."/>
        </authorList>
    </citation>
    <scope>NUCLEOTIDE SEQUENCE [LARGE SCALE GENOMIC DNA]</scope>
    <source>
        <strain evidence="1 2">CCUG 59586</strain>
    </source>
</reference>
<accession>A0A1B8QC20</accession>
<protein>
    <recommendedName>
        <fullName evidence="3">Transcriptional regulator</fullName>
    </recommendedName>
</protein>
<sequence>MEINFVEELKRLQSVLKLNQRQMCELLYNVPLRTYQSWLLGEKLPPEYYQQLILFKVQSNIENIE</sequence>
<evidence type="ECO:0000313" key="1">
    <source>
        <dbReference type="EMBL" id="OBX78207.1"/>
    </source>
</evidence>
<dbReference type="EMBL" id="LZNA01000050">
    <property type="protein sequence ID" value="OBX78207.1"/>
    <property type="molecule type" value="Genomic_DNA"/>
</dbReference>